<name>A0A923PM03_9BACT</name>
<organism evidence="1 2">
    <name type="scientific">Neolewinella lacunae</name>
    <dbReference type="NCBI Taxonomy" id="1517758"/>
    <lineage>
        <taxon>Bacteria</taxon>
        <taxon>Pseudomonadati</taxon>
        <taxon>Bacteroidota</taxon>
        <taxon>Saprospiria</taxon>
        <taxon>Saprospirales</taxon>
        <taxon>Lewinellaceae</taxon>
        <taxon>Neolewinella</taxon>
    </lineage>
</organism>
<dbReference type="RefSeq" id="WP_187466964.1">
    <property type="nucleotide sequence ID" value="NZ_JACSIT010000107.1"/>
</dbReference>
<keyword evidence="2" id="KW-1185">Reference proteome</keyword>
<dbReference type="EMBL" id="JACSIT010000107">
    <property type="protein sequence ID" value="MBC6994895.1"/>
    <property type="molecule type" value="Genomic_DNA"/>
</dbReference>
<sequence length="73" mass="8392">MREVRHNGQIAALIIGEEWFYEFPEGTDLGAKLDQAEQIYVKLPEPNGRVFDATEQEKARIRFVDAGLTRDEL</sequence>
<evidence type="ECO:0000313" key="2">
    <source>
        <dbReference type="Proteomes" id="UP000650081"/>
    </source>
</evidence>
<reference evidence="1" key="1">
    <citation type="submission" date="2020-08" db="EMBL/GenBank/DDBJ databases">
        <title>Lewinella bacteria from marine environments.</title>
        <authorList>
            <person name="Zhong Y."/>
        </authorList>
    </citation>
    <scope>NUCLEOTIDE SEQUENCE</scope>
    <source>
        <strain evidence="1">KCTC 42187</strain>
    </source>
</reference>
<dbReference type="AlphaFoldDB" id="A0A923PM03"/>
<proteinExistence type="predicted"/>
<gene>
    <name evidence="1" type="ORF">H9S92_12020</name>
</gene>
<dbReference type="Proteomes" id="UP000650081">
    <property type="component" value="Unassembled WGS sequence"/>
</dbReference>
<protein>
    <submittedName>
        <fullName evidence="1">Uncharacterized protein</fullName>
    </submittedName>
</protein>
<accession>A0A923PM03</accession>
<comment type="caution">
    <text evidence="1">The sequence shown here is derived from an EMBL/GenBank/DDBJ whole genome shotgun (WGS) entry which is preliminary data.</text>
</comment>
<evidence type="ECO:0000313" key="1">
    <source>
        <dbReference type="EMBL" id="MBC6994895.1"/>
    </source>
</evidence>